<dbReference type="InterPro" id="IPR039686">
    <property type="entry name" value="FANCM/Mph1-like_ID"/>
</dbReference>
<dbReference type="SMART" id="SM00487">
    <property type="entry name" value="DEXDc"/>
    <property type="match status" value="1"/>
</dbReference>
<keyword evidence="9" id="KW-0472">Membrane</keyword>
<dbReference type="PANTHER" id="PTHR14025">
    <property type="entry name" value="FANCONI ANEMIA GROUP M FANCM FAMILY MEMBER"/>
    <property type="match status" value="1"/>
</dbReference>
<feature type="compositionally biased region" description="Low complexity" evidence="8">
    <location>
        <begin position="958"/>
        <end position="971"/>
    </location>
</feature>
<evidence type="ECO:0000256" key="9">
    <source>
        <dbReference type="SAM" id="Phobius"/>
    </source>
</evidence>
<feature type="compositionally biased region" description="Basic residues" evidence="8">
    <location>
        <begin position="1185"/>
        <end position="1203"/>
    </location>
</feature>
<evidence type="ECO:0000256" key="1">
    <source>
        <dbReference type="ARBA" id="ARBA00004123"/>
    </source>
</evidence>
<keyword evidence="3" id="KW-0547">Nucleotide-binding</keyword>
<dbReference type="InterPro" id="IPR027417">
    <property type="entry name" value="P-loop_NTPase"/>
</dbReference>
<evidence type="ECO:0000256" key="8">
    <source>
        <dbReference type="SAM" id="MobiDB-lite"/>
    </source>
</evidence>
<evidence type="ECO:0000259" key="10">
    <source>
        <dbReference type="PROSITE" id="PS51192"/>
    </source>
</evidence>
<dbReference type="CDD" id="cd12091">
    <property type="entry name" value="FANCM_ID"/>
    <property type="match status" value="1"/>
</dbReference>
<evidence type="ECO:0008006" key="13">
    <source>
        <dbReference type="Google" id="ProtNLM"/>
    </source>
</evidence>
<feature type="region of interest" description="Disordered" evidence="8">
    <location>
        <begin position="1184"/>
        <end position="1203"/>
    </location>
</feature>
<dbReference type="PANTHER" id="PTHR14025:SF20">
    <property type="entry name" value="FANCONI ANEMIA GROUP M PROTEIN"/>
    <property type="match status" value="1"/>
</dbReference>
<proteinExistence type="inferred from homology"/>
<keyword evidence="9" id="KW-1133">Transmembrane helix</keyword>
<dbReference type="Pfam" id="PF00270">
    <property type="entry name" value="DEAD"/>
    <property type="match status" value="1"/>
</dbReference>
<keyword evidence="4" id="KW-0378">Hydrolase</keyword>
<dbReference type="OrthoDB" id="6513042at2759"/>
<dbReference type="FunFam" id="3.40.50.300:FF:000861">
    <property type="entry name" value="Fanconi anemia, complementation group M"/>
    <property type="match status" value="1"/>
</dbReference>
<dbReference type="InterPro" id="IPR044749">
    <property type="entry name" value="FANCM_DEXDc"/>
</dbReference>
<dbReference type="Pfam" id="PF00271">
    <property type="entry name" value="Helicase_C"/>
    <property type="match status" value="1"/>
</dbReference>
<comment type="subcellular location">
    <subcellularLocation>
        <location evidence="1">Nucleus</location>
    </subcellularLocation>
</comment>
<dbReference type="GO" id="GO:0043138">
    <property type="term" value="F:3'-5' DNA helicase activity"/>
    <property type="evidence" value="ECO:0007669"/>
    <property type="project" value="InterPro"/>
</dbReference>
<feature type="region of interest" description="Disordered" evidence="8">
    <location>
        <begin position="935"/>
        <end position="1002"/>
    </location>
</feature>
<dbReference type="Proteomes" id="UP000279307">
    <property type="component" value="Chromosome 2"/>
</dbReference>
<feature type="compositionally biased region" description="Acidic residues" evidence="8">
    <location>
        <begin position="718"/>
        <end position="727"/>
    </location>
</feature>
<name>A0A3L8DXZ3_OOCBI</name>
<dbReference type="Gene3D" id="3.40.50.300">
    <property type="entry name" value="P-loop containing nucleotide triphosphate hydrolases"/>
    <property type="match status" value="2"/>
</dbReference>
<evidence type="ECO:0000256" key="3">
    <source>
        <dbReference type="ARBA" id="ARBA00022741"/>
    </source>
</evidence>
<keyword evidence="9" id="KW-0812">Transmembrane</keyword>
<evidence type="ECO:0000259" key="11">
    <source>
        <dbReference type="PROSITE" id="PS51194"/>
    </source>
</evidence>
<evidence type="ECO:0000256" key="7">
    <source>
        <dbReference type="ARBA" id="ARBA00023242"/>
    </source>
</evidence>
<sequence length="1431" mass="162778">MELSSQGDCIQTSNDPETKGFDLSTGKTWVYPENYPVRQYQYNIVSSALYRNTLVCLPTGLGKTFIAAVVMYNFWRWYPFGKIVFLAPTKPLVAQQIDACYEVMGIPNIDMIQLTGAVNQKNREVAWLKKRIIFATPQTFHNDLEKSIVPSHLVKCVVVDEAHRALGKHSYCECIRILSMRNQYFRILALSATPGNKMDNVHEVIQNLRISHLELRDENSIDMMPYVNKRKVDVILIPLSDELAAFKERYIVIMDRHVKFLIQCNVLRGHTANISKGRVFHLLNDFKNRMDKSGNYGQIMKTLNILLTMYHAYELMIRHGLRAFCKFYQTHSDKFWIHSENQLRGLLHDIESYLGPFPDILPNGDVLEIPADLVFGHNKFYKLRELLEHHFRSNNGDQRDTRAIVFVEYRDIVNEVYVLLLQSKPIIRPQMFVGQAGQKQKQQIKALEDFRSNRVNVLISTSIGEEGLDVGEVDLIICFDVSQHSPTRLVQRMGRTGRKRDGHIIVLVTDGKEHENLKSTLSRRDSLNNKILNTSNIFSSLYDNNPRMIPKQFTPECHKIHIIALPRTPHIKEKRKRKNVLKKNEAPNAKQKENLSIMTQKDTGQSSMMKFLTNNKYNQHDQHNTHNVLIESRTQSNNLHNVINPNDVKLLSDDNARFNFLTLCAVKKSEEEMSSGTARQMDVTYIPAPKPVKDVFNFVVPDIKMIDSLPFLTSSTEDGLDEEEETAQPDTIFPNPSSSAFATGTAKISESTVNFFRDEDNVNRPDENLPVVSEKIAGFNRANNSASLIIIDDMQDLDFDSDDDINGFINCEFEKNKSMRNSRAEESSLSITQAIGEIARMKRDPRRLAESSKEESIDSTGWISVNTKCEAKTERQNTSSRVGIRLSNINRKFTMKPRAAKQECSFPDDSDEEFMITEDNARKFDELESSYFRDMSKNSAGDDNCLPGTSRNTEIKHSSSNASNNSEAENSFDNISKNLKPCGMSTPNSRRPGLSLNRNKSHHSNMIDLTLFKAPNKYARNARDENISESGTATPTGQTSVLARSVAQDIKRGRRRRNIIKNEFIDDEAQVASDESSSSGESVIVTDEEEDLADFVSYTQNLQEQVDMHAHYLQTTKSPIKRPGAFHFRKPRSPVLDEEIYSQPLSQAQNTYLYDSFCVSEDAEPSILVHDDSILERVEEELERNKRKRFRSEKDGKRAKRKKKNILDHSAILRRIFDNSTKQKREMQRIVIVLTLLACVASVHPDSPDFETKKKQSTNGRAPTNTAKRIDLPASNDNNSLLFWYPFSTFSDYASNAEPKHESPKALVLQKTVPWTPVNIVSSLMPIVDSLTLYTSRAAIILLEMLMVAFLGAGITSLVCTYTTVCSVLGFNGDVKELARLFITPERLAATSLMVSKAIDKYSAIEIAKETNVNEDVTEEEEELTEESTTQ</sequence>
<dbReference type="GO" id="GO:0005634">
    <property type="term" value="C:nucleus"/>
    <property type="evidence" value="ECO:0007669"/>
    <property type="project" value="UniProtKB-SubCell"/>
</dbReference>
<gene>
    <name evidence="12" type="ORF">DMN91_001467</name>
</gene>
<dbReference type="PROSITE" id="PS51194">
    <property type="entry name" value="HELICASE_CTER"/>
    <property type="match status" value="1"/>
</dbReference>
<dbReference type="GO" id="GO:0000400">
    <property type="term" value="F:four-way junction DNA binding"/>
    <property type="evidence" value="ECO:0007669"/>
    <property type="project" value="TreeGrafter"/>
</dbReference>
<protein>
    <recommendedName>
        <fullName evidence="13">Fanconi anemia group M protein</fullName>
    </recommendedName>
</protein>
<keyword evidence="7" id="KW-0539">Nucleus</keyword>
<feature type="domain" description="Helicase ATP-binding" evidence="10">
    <location>
        <begin position="44"/>
        <end position="212"/>
    </location>
</feature>
<dbReference type="GO" id="GO:0009378">
    <property type="term" value="F:four-way junction helicase activity"/>
    <property type="evidence" value="ECO:0007669"/>
    <property type="project" value="TreeGrafter"/>
</dbReference>
<reference evidence="12" key="1">
    <citation type="journal article" date="2018" name="Genome Res.">
        <title>The genomic architecture and molecular evolution of ant odorant receptors.</title>
        <authorList>
            <person name="McKenzie S.K."/>
            <person name="Kronauer D.J.C."/>
        </authorList>
    </citation>
    <scope>NUCLEOTIDE SEQUENCE [LARGE SCALE GENOMIC DNA]</scope>
    <source>
        <strain evidence="12">Clonal line C1</strain>
    </source>
</reference>
<feature type="transmembrane region" description="Helical" evidence="9">
    <location>
        <begin position="1345"/>
        <end position="1371"/>
    </location>
</feature>
<dbReference type="Gene3D" id="1.20.1320.20">
    <property type="entry name" value="hef helicase domain"/>
    <property type="match status" value="1"/>
</dbReference>
<feature type="region of interest" description="Disordered" evidence="8">
    <location>
        <begin position="715"/>
        <end position="738"/>
    </location>
</feature>
<dbReference type="GO" id="GO:0036297">
    <property type="term" value="P:interstrand cross-link repair"/>
    <property type="evidence" value="ECO:0007669"/>
    <property type="project" value="TreeGrafter"/>
</dbReference>
<dbReference type="GO" id="GO:0045003">
    <property type="term" value="P:double-strand break repair via synthesis-dependent strand annealing"/>
    <property type="evidence" value="ECO:0007669"/>
    <property type="project" value="TreeGrafter"/>
</dbReference>
<comment type="similarity">
    <text evidence="2">Belongs to the DEAD box helicase family. DEAH subfamily. FANCM sub-subfamily.</text>
</comment>
<evidence type="ECO:0000256" key="2">
    <source>
        <dbReference type="ARBA" id="ARBA00009889"/>
    </source>
</evidence>
<dbReference type="SUPFAM" id="SSF52540">
    <property type="entry name" value="P-loop containing nucleoside triphosphate hydrolases"/>
    <property type="match status" value="1"/>
</dbReference>
<dbReference type="InterPro" id="IPR014001">
    <property type="entry name" value="Helicase_ATP-bd"/>
</dbReference>
<dbReference type="InterPro" id="IPR001650">
    <property type="entry name" value="Helicase_C-like"/>
</dbReference>
<organism evidence="12">
    <name type="scientific">Ooceraea biroi</name>
    <name type="common">Clonal raider ant</name>
    <name type="synonym">Cerapachys biroi</name>
    <dbReference type="NCBI Taxonomy" id="2015173"/>
    <lineage>
        <taxon>Eukaryota</taxon>
        <taxon>Metazoa</taxon>
        <taxon>Ecdysozoa</taxon>
        <taxon>Arthropoda</taxon>
        <taxon>Hexapoda</taxon>
        <taxon>Insecta</taxon>
        <taxon>Pterygota</taxon>
        <taxon>Neoptera</taxon>
        <taxon>Endopterygota</taxon>
        <taxon>Hymenoptera</taxon>
        <taxon>Apocrita</taxon>
        <taxon>Aculeata</taxon>
        <taxon>Formicoidea</taxon>
        <taxon>Formicidae</taxon>
        <taxon>Dorylinae</taxon>
        <taxon>Ooceraea</taxon>
    </lineage>
</organism>
<dbReference type="EMBL" id="QOIP01000002">
    <property type="protein sequence ID" value="RLU25311.1"/>
    <property type="molecule type" value="Genomic_DNA"/>
</dbReference>
<evidence type="ECO:0000313" key="12">
    <source>
        <dbReference type="EMBL" id="RLU25311.1"/>
    </source>
</evidence>
<dbReference type="CDD" id="cd18033">
    <property type="entry name" value="DEXDc_FANCM"/>
    <property type="match status" value="1"/>
</dbReference>
<evidence type="ECO:0000256" key="6">
    <source>
        <dbReference type="ARBA" id="ARBA00022840"/>
    </source>
</evidence>
<dbReference type="GO" id="GO:0005524">
    <property type="term" value="F:ATP binding"/>
    <property type="evidence" value="ECO:0007669"/>
    <property type="project" value="UniProtKB-KW"/>
</dbReference>
<comment type="caution">
    <text evidence="12">The sequence shown here is derived from an EMBL/GenBank/DDBJ whole genome shotgun (WGS) entry which is preliminary data.</text>
</comment>
<feature type="domain" description="Helicase C-terminal" evidence="11">
    <location>
        <begin position="382"/>
        <end position="549"/>
    </location>
</feature>
<accession>A0A3L8DXZ3</accession>
<feature type="compositionally biased region" description="Polar residues" evidence="8">
    <location>
        <begin position="937"/>
        <end position="952"/>
    </location>
</feature>
<keyword evidence="5" id="KW-0347">Helicase</keyword>
<keyword evidence="6" id="KW-0067">ATP-binding</keyword>
<feature type="compositionally biased region" description="Polar residues" evidence="8">
    <location>
        <begin position="1257"/>
        <end position="1267"/>
    </location>
</feature>
<dbReference type="PROSITE" id="PS51192">
    <property type="entry name" value="HELICASE_ATP_BIND_1"/>
    <property type="match status" value="1"/>
</dbReference>
<dbReference type="GO" id="GO:0016787">
    <property type="term" value="F:hydrolase activity"/>
    <property type="evidence" value="ECO:0007669"/>
    <property type="project" value="UniProtKB-KW"/>
</dbReference>
<reference evidence="12" key="2">
    <citation type="submission" date="2018-07" db="EMBL/GenBank/DDBJ databases">
        <authorList>
            <person name="Mckenzie S.K."/>
            <person name="Kronauer D.J.C."/>
        </authorList>
    </citation>
    <scope>NUCLEOTIDE SEQUENCE</scope>
    <source>
        <strain evidence="12">Clonal line C1</strain>
    </source>
</reference>
<feature type="region of interest" description="Disordered" evidence="8">
    <location>
        <begin position="1246"/>
        <end position="1270"/>
    </location>
</feature>
<evidence type="ECO:0000256" key="4">
    <source>
        <dbReference type="ARBA" id="ARBA00022801"/>
    </source>
</evidence>
<evidence type="ECO:0000256" key="5">
    <source>
        <dbReference type="ARBA" id="ARBA00022806"/>
    </source>
</evidence>
<dbReference type="SMART" id="SM00490">
    <property type="entry name" value="HELICc"/>
    <property type="match status" value="1"/>
</dbReference>
<dbReference type="InterPro" id="IPR011545">
    <property type="entry name" value="DEAD/DEAH_box_helicase_dom"/>
</dbReference>